<evidence type="ECO:0000256" key="1">
    <source>
        <dbReference type="PROSITE-ProRule" id="PRU00169"/>
    </source>
</evidence>
<evidence type="ECO:0000259" key="2">
    <source>
        <dbReference type="PROSITE" id="PS50110"/>
    </source>
</evidence>
<dbReference type="GO" id="GO:0016301">
    <property type="term" value="F:kinase activity"/>
    <property type="evidence" value="ECO:0007669"/>
    <property type="project" value="UniProtKB-KW"/>
</dbReference>
<dbReference type="AlphaFoldDB" id="A0A2W2AUM2"/>
<dbReference type="SMART" id="SM00471">
    <property type="entry name" value="HDc"/>
    <property type="match status" value="1"/>
</dbReference>
<keyword evidence="4" id="KW-0808">Transferase</keyword>
<proteinExistence type="predicted"/>
<dbReference type="Gene3D" id="3.40.50.2300">
    <property type="match status" value="1"/>
</dbReference>
<dbReference type="PROSITE" id="PS50110">
    <property type="entry name" value="RESPONSE_REGULATORY"/>
    <property type="match status" value="1"/>
</dbReference>
<evidence type="ECO:0000259" key="3">
    <source>
        <dbReference type="PROSITE" id="PS51832"/>
    </source>
</evidence>
<dbReference type="InterPro" id="IPR003607">
    <property type="entry name" value="HD/PDEase_dom"/>
</dbReference>
<protein>
    <submittedName>
        <fullName evidence="4">Histidine kinase</fullName>
    </submittedName>
</protein>
<dbReference type="PANTHER" id="PTHR45228">
    <property type="entry name" value="CYCLIC DI-GMP PHOSPHODIESTERASE TM_0186-RELATED"/>
    <property type="match status" value="1"/>
</dbReference>
<dbReference type="Gene3D" id="1.10.3210.10">
    <property type="entry name" value="Hypothetical protein af1432"/>
    <property type="match status" value="1"/>
</dbReference>
<dbReference type="Pfam" id="PF13487">
    <property type="entry name" value="HD_5"/>
    <property type="match status" value="1"/>
</dbReference>
<keyword evidence="4" id="KW-0418">Kinase</keyword>
<dbReference type="InterPro" id="IPR011006">
    <property type="entry name" value="CheY-like_superfamily"/>
</dbReference>
<dbReference type="InterPro" id="IPR052020">
    <property type="entry name" value="Cyclic_di-GMP/3'3'-cGAMP_PDE"/>
</dbReference>
<organism evidence="4 5">
    <name type="scientific">Aestuariivirga litoralis</name>
    <dbReference type="NCBI Taxonomy" id="2650924"/>
    <lineage>
        <taxon>Bacteria</taxon>
        <taxon>Pseudomonadati</taxon>
        <taxon>Pseudomonadota</taxon>
        <taxon>Alphaproteobacteria</taxon>
        <taxon>Hyphomicrobiales</taxon>
        <taxon>Aestuariivirgaceae</taxon>
        <taxon>Aestuariivirga</taxon>
    </lineage>
</organism>
<dbReference type="PANTHER" id="PTHR45228:SF1">
    <property type="entry name" value="CYCLIC DI-GMP PHOSPHODIESTERASE TM_0186"/>
    <property type="match status" value="1"/>
</dbReference>
<dbReference type="SUPFAM" id="SSF109604">
    <property type="entry name" value="HD-domain/PDEase-like"/>
    <property type="match status" value="1"/>
</dbReference>
<sequence>MLSRIPARRPPSRTCGMTSALPASSPTWARPGCATFSACSWRTCPSCTGSSMPRWPAAMPKRPSPCWPRCSIPPRRWGFAHWPPRPARCRPIRWPGPTPTSCRARRRASASFRPSSMLHKDYPMSAKLSVLIVDDNRTNLALMDMLVRKLPDCVTQLQTDPQLLLADLGRLDYDVAVLAARMAPLDGITLAGRLKADQRFRDKPILLAADDPDGGMRARALAAGIEEVLEKPINPVEFRARIQSFARPRPQASPWDEPYTAPADVMAHEDEYVSTLVKVAGCRDRESPQHSQRVARYCAILAHNLGLPEEFCRDILHAAPLHDIGKAGLSDALLRKPGLLSPEERREMEEHTRIGHAMLKGSRSRVFRMAAEIALTHHERWNGSGYPQRLRAEQIPLSGRIAAVADVFDALTSLRAYKTAWSIANAFTYLHDNAGEQFDPACVAAFENGREEIAAVMLAMPDPDDGTADAA</sequence>
<evidence type="ECO:0000313" key="4">
    <source>
        <dbReference type="EMBL" id="PZF76310.1"/>
    </source>
</evidence>
<keyword evidence="5" id="KW-1185">Reference proteome</keyword>
<dbReference type="SMART" id="SM00448">
    <property type="entry name" value="REC"/>
    <property type="match status" value="1"/>
</dbReference>
<dbReference type="GO" id="GO:0008081">
    <property type="term" value="F:phosphoric diester hydrolase activity"/>
    <property type="evidence" value="ECO:0007669"/>
    <property type="project" value="UniProtKB-ARBA"/>
</dbReference>
<reference evidence="5" key="1">
    <citation type="submission" date="2018-06" db="EMBL/GenBank/DDBJ databases">
        <title>Aestuariibacter litoralis strain KCTC 52945T.</title>
        <authorList>
            <person name="Li X."/>
            <person name="Salam N."/>
            <person name="Li J.-L."/>
            <person name="Chen Y.-M."/>
            <person name="Yang Z.-W."/>
            <person name="Zhang L.-Y."/>
            <person name="Han M.-X."/>
            <person name="Xiao M."/>
            <person name="Li W.-J."/>
        </authorList>
    </citation>
    <scope>NUCLEOTIDE SEQUENCE [LARGE SCALE GENOMIC DNA]</scope>
    <source>
        <strain evidence="5">KCTC 52945</strain>
    </source>
</reference>
<gene>
    <name evidence="4" type="ORF">DK847_14060</name>
</gene>
<accession>A0A2W2AUM2</accession>
<dbReference type="InterPro" id="IPR037522">
    <property type="entry name" value="HD_GYP_dom"/>
</dbReference>
<dbReference type="InterPro" id="IPR001789">
    <property type="entry name" value="Sig_transdc_resp-reg_receiver"/>
</dbReference>
<evidence type="ECO:0000313" key="5">
    <source>
        <dbReference type="Proteomes" id="UP000248795"/>
    </source>
</evidence>
<comment type="caution">
    <text evidence="4">The sequence shown here is derived from an EMBL/GenBank/DDBJ whole genome shotgun (WGS) entry which is preliminary data.</text>
</comment>
<dbReference type="Pfam" id="PF00072">
    <property type="entry name" value="Response_reg"/>
    <property type="match status" value="1"/>
</dbReference>
<dbReference type="GO" id="GO:0000160">
    <property type="term" value="P:phosphorelay signal transduction system"/>
    <property type="evidence" value="ECO:0007669"/>
    <property type="project" value="InterPro"/>
</dbReference>
<dbReference type="CDD" id="cd00077">
    <property type="entry name" value="HDc"/>
    <property type="match status" value="1"/>
</dbReference>
<feature type="domain" description="HD-GYP" evidence="3">
    <location>
        <begin position="265"/>
        <end position="462"/>
    </location>
</feature>
<dbReference type="EMBL" id="QKVK01000006">
    <property type="protein sequence ID" value="PZF76310.1"/>
    <property type="molecule type" value="Genomic_DNA"/>
</dbReference>
<dbReference type="Proteomes" id="UP000248795">
    <property type="component" value="Unassembled WGS sequence"/>
</dbReference>
<name>A0A2W2AUM2_9HYPH</name>
<comment type="caution">
    <text evidence="1">Lacks conserved residue(s) required for the propagation of feature annotation.</text>
</comment>
<dbReference type="SUPFAM" id="SSF52172">
    <property type="entry name" value="CheY-like"/>
    <property type="match status" value="1"/>
</dbReference>
<feature type="domain" description="Response regulatory" evidence="2">
    <location>
        <begin position="129"/>
        <end position="246"/>
    </location>
</feature>
<dbReference type="PROSITE" id="PS51832">
    <property type="entry name" value="HD_GYP"/>
    <property type="match status" value="1"/>
</dbReference>